<protein>
    <submittedName>
        <fullName evidence="2">Uncharacterized protein</fullName>
    </submittedName>
</protein>
<evidence type="ECO:0000313" key="3">
    <source>
        <dbReference type="Proteomes" id="UP000315440"/>
    </source>
</evidence>
<feature type="transmembrane region" description="Helical" evidence="1">
    <location>
        <begin position="146"/>
        <end position="170"/>
    </location>
</feature>
<dbReference type="Proteomes" id="UP000315440">
    <property type="component" value="Unassembled WGS sequence"/>
</dbReference>
<proteinExistence type="predicted"/>
<accession>A0A5C5ZLA2</accession>
<feature type="transmembrane region" description="Helical" evidence="1">
    <location>
        <begin position="182"/>
        <end position="202"/>
    </location>
</feature>
<organism evidence="2 3">
    <name type="scientific">Pseudobythopirellula maris</name>
    <dbReference type="NCBI Taxonomy" id="2527991"/>
    <lineage>
        <taxon>Bacteria</taxon>
        <taxon>Pseudomonadati</taxon>
        <taxon>Planctomycetota</taxon>
        <taxon>Planctomycetia</taxon>
        <taxon>Pirellulales</taxon>
        <taxon>Lacipirellulaceae</taxon>
        <taxon>Pseudobythopirellula</taxon>
    </lineage>
</organism>
<keyword evidence="1" id="KW-1133">Transmembrane helix</keyword>
<keyword evidence="3" id="KW-1185">Reference proteome</keyword>
<evidence type="ECO:0000313" key="2">
    <source>
        <dbReference type="EMBL" id="TWT87213.1"/>
    </source>
</evidence>
<reference evidence="2 3" key="1">
    <citation type="submission" date="2019-02" db="EMBL/GenBank/DDBJ databases">
        <title>Deep-cultivation of Planctomycetes and their phenomic and genomic characterization uncovers novel biology.</title>
        <authorList>
            <person name="Wiegand S."/>
            <person name="Jogler M."/>
            <person name="Boedeker C."/>
            <person name="Pinto D."/>
            <person name="Vollmers J."/>
            <person name="Rivas-Marin E."/>
            <person name="Kohn T."/>
            <person name="Peeters S.H."/>
            <person name="Heuer A."/>
            <person name="Rast P."/>
            <person name="Oberbeckmann S."/>
            <person name="Bunk B."/>
            <person name="Jeske O."/>
            <person name="Meyerdierks A."/>
            <person name="Storesund J.E."/>
            <person name="Kallscheuer N."/>
            <person name="Luecker S."/>
            <person name="Lage O.M."/>
            <person name="Pohl T."/>
            <person name="Merkel B.J."/>
            <person name="Hornburger P."/>
            <person name="Mueller R.-W."/>
            <person name="Bruemmer F."/>
            <person name="Labrenz M."/>
            <person name="Spormann A.M."/>
            <person name="Op Den Camp H."/>
            <person name="Overmann J."/>
            <person name="Amann R."/>
            <person name="Jetten M.S.M."/>
            <person name="Mascher T."/>
            <person name="Medema M.H."/>
            <person name="Devos D.P."/>
            <person name="Kaster A.-K."/>
            <person name="Ovreas L."/>
            <person name="Rohde M."/>
            <person name="Galperin M.Y."/>
            <person name="Jogler C."/>
        </authorList>
    </citation>
    <scope>NUCLEOTIDE SEQUENCE [LARGE SCALE GENOMIC DNA]</scope>
    <source>
        <strain evidence="2 3">Mal64</strain>
    </source>
</reference>
<dbReference type="AlphaFoldDB" id="A0A5C5ZLA2"/>
<name>A0A5C5ZLA2_9BACT</name>
<feature type="transmembrane region" description="Helical" evidence="1">
    <location>
        <begin position="6"/>
        <end position="29"/>
    </location>
</feature>
<evidence type="ECO:0000256" key="1">
    <source>
        <dbReference type="SAM" id="Phobius"/>
    </source>
</evidence>
<keyword evidence="1" id="KW-0472">Membrane</keyword>
<dbReference type="RefSeq" id="WP_146401159.1">
    <property type="nucleotide sequence ID" value="NZ_SJPQ01000003.1"/>
</dbReference>
<sequence length="224" mass="24495">MPPEMALFTFVAIMSVAICIWFWSLALALRMGRPSEAPESFTVKRPETTGDLVGEITVHGECDEVSKELVRSLRRPSVNRVTSVLRVTEHSPERVVFSNAGGGICNQAASHYFDEGEMLLAPAGDGRVRVHYRIGLSGMLRRFRQLALGMALGLGLPGLLLVGGLVAALVLPSPEPAVRGQVLQTLQVVHVLWLPFLFIHIAKTARRQSRAFIESLIESAESLD</sequence>
<keyword evidence="1" id="KW-0812">Transmembrane</keyword>
<comment type="caution">
    <text evidence="2">The sequence shown here is derived from an EMBL/GenBank/DDBJ whole genome shotgun (WGS) entry which is preliminary data.</text>
</comment>
<gene>
    <name evidence="2" type="ORF">Mal64_27510</name>
</gene>
<dbReference type="EMBL" id="SJPQ01000003">
    <property type="protein sequence ID" value="TWT87213.1"/>
    <property type="molecule type" value="Genomic_DNA"/>
</dbReference>